<dbReference type="NCBIfam" id="TIGR04057">
    <property type="entry name" value="SusC_RagA_signa"/>
    <property type="match status" value="1"/>
</dbReference>
<dbReference type="STRING" id="927665.HMPREF1535_00706"/>
<dbReference type="InterPro" id="IPR036942">
    <property type="entry name" value="Beta-barrel_TonB_sf"/>
</dbReference>
<dbReference type="InterPro" id="IPR008969">
    <property type="entry name" value="CarboxyPept-like_regulatory"/>
</dbReference>
<evidence type="ECO:0000256" key="7">
    <source>
        <dbReference type="PROSITE-ProRule" id="PRU01360"/>
    </source>
</evidence>
<dbReference type="Proteomes" id="UP000033047">
    <property type="component" value="Unassembled WGS sequence"/>
</dbReference>
<dbReference type="InterPro" id="IPR023996">
    <property type="entry name" value="TonB-dep_OMP_SusC/RagA"/>
</dbReference>
<dbReference type="GO" id="GO:0009279">
    <property type="term" value="C:cell outer membrane"/>
    <property type="evidence" value="ECO:0007669"/>
    <property type="project" value="UniProtKB-SubCell"/>
</dbReference>
<dbReference type="Pfam" id="PF13715">
    <property type="entry name" value="CarbopepD_reg_2"/>
    <property type="match status" value="1"/>
</dbReference>
<evidence type="ECO:0000256" key="4">
    <source>
        <dbReference type="ARBA" id="ARBA00022692"/>
    </source>
</evidence>
<name>A0A0F5JP11_9BACT</name>
<dbReference type="InterPro" id="IPR023997">
    <property type="entry name" value="TonB-dep_OMP_SusC/RagA_CS"/>
</dbReference>
<dbReference type="EMBL" id="AQHV01000003">
    <property type="protein sequence ID" value="KKB59147.1"/>
    <property type="molecule type" value="Genomic_DNA"/>
</dbReference>
<reference evidence="11 12" key="1">
    <citation type="submission" date="2013-04" db="EMBL/GenBank/DDBJ databases">
        <title>The Genome Sequence of Parabacteroides goldsteinii DSM 19448.</title>
        <authorList>
            <consortium name="The Broad Institute Genomics Platform"/>
            <person name="Earl A."/>
            <person name="Ward D."/>
            <person name="Feldgarden M."/>
            <person name="Gevers D."/>
            <person name="Martens E."/>
            <person name="Sakamoto M."/>
            <person name="Benno Y."/>
            <person name="Song Y."/>
            <person name="Liu C."/>
            <person name="Lee J."/>
            <person name="Bolanos M."/>
            <person name="Vaisanen M.L."/>
            <person name="Finegold S.M."/>
            <person name="Walker B."/>
            <person name="Young S."/>
            <person name="Zeng Q."/>
            <person name="Gargeya S."/>
            <person name="Fitzgerald M."/>
            <person name="Haas B."/>
            <person name="Abouelleil A."/>
            <person name="Allen A.W."/>
            <person name="Alvarado L."/>
            <person name="Arachchi H.M."/>
            <person name="Berlin A.M."/>
            <person name="Chapman S.B."/>
            <person name="Gainer-Dewar J."/>
            <person name="Goldberg J."/>
            <person name="Griggs A."/>
            <person name="Gujja S."/>
            <person name="Hansen M."/>
            <person name="Howarth C."/>
            <person name="Imamovic A."/>
            <person name="Ireland A."/>
            <person name="Larimer J."/>
            <person name="McCowan C."/>
            <person name="Murphy C."/>
            <person name="Pearson M."/>
            <person name="Poon T.W."/>
            <person name="Priest M."/>
            <person name="Roberts A."/>
            <person name="Saif S."/>
            <person name="Shea T."/>
            <person name="Sisk P."/>
            <person name="Sykes S."/>
            <person name="Wortman J."/>
            <person name="Nusbaum C."/>
            <person name="Birren B."/>
        </authorList>
    </citation>
    <scope>NUCLEOTIDE SEQUENCE [LARGE SCALE GENOMIC DNA]</scope>
    <source>
        <strain evidence="11 12">DSM 19448</strain>
    </source>
</reference>
<evidence type="ECO:0000313" key="11">
    <source>
        <dbReference type="EMBL" id="KKB59147.1"/>
    </source>
</evidence>
<feature type="domain" description="TonB-dependent receptor plug" evidence="10">
    <location>
        <begin position="200"/>
        <end position="307"/>
    </location>
</feature>
<keyword evidence="6 7" id="KW-0998">Cell outer membrane</keyword>
<dbReference type="Pfam" id="PF07660">
    <property type="entry name" value="STN"/>
    <property type="match status" value="1"/>
</dbReference>
<dbReference type="InterPro" id="IPR037066">
    <property type="entry name" value="Plug_dom_sf"/>
</dbReference>
<gene>
    <name evidence="11" type="ORF">HMPREF1535_00706</name>
</gene>
<comment type="similarity">
    <text evidence="7">Belongs to the TonB-dependent receptor family.</text>
</comment>
<evidence type="ECO:0000256" key="5">
    <source>
        <dbReference type="ARBA" id="ARBA00023136"/>
    </source>
</evidence>
<dbReference type="InterPro" id="IPR012910">
    <property type="entry name" value="Plug_dom"/>
</dbReference>
<dbReference type="HOGENOM" id="CLU_004317_0_2_10"/>
<evidence type="ECO:0000256" key="8">
    <source>
        <dbReference type="SAM" id="SignalP"/>
    </source>
</evidence>
<dbReference type="FunFam" id="2.60.40.1120:FF:000003">
    <property type="entry name" value="Outer membrane protein Omp121"/>
    <property type="match status" value="1"/>
</dbReference>
<dbReference type="Gene3D" id="2.170.130.10">
    <property type="entry name" value="TonB-dependent receptor, plug domain"/>
    <property type="match status" value="1"/>
</dbReference>
<feature type="signal peptide" evidence="8">
    <location>
        <begin position="1"/>
        <end position="23"/>
    </location>
</feature>
<dbReference type="Gene3D" id="2.40.170.20">
    <property type="entry name" value="TonB-dependent receptor, beta-barrel domain"/>
    <property type="match status" value="1"/>
</dbReference>
<keyword evidence="5 7" id="KW-0472">Membrane</keyword>
<dbReference type="InterPro" id="IPR011662">
    <property type="entry name" value="Secretin/TonB_short_N"/>
</dbReference>
<evidence type="ECO:0000313" key="12">
    <source>
        <dbReference type="Proteomes" id="UP000033047"/>
    </source>
</evidence>
<proteinExistence type="inferred from homology"/>
<keyword evidence="3 7" id="KW-1134">Transmembrane beta strand</keyword>
<feature type="chain" id="PRO_5002490680" evidence="8">
    <location>
        <begin position="24"/>
        <end position="1101"/>
    </location>
</feature>
<evidence type="ECO:0000259" key="10">
    <source>
        <dbReference type="Pfam" id="PF07715"/>
    </source>
</evidence>
<comment type="subcellular location">
    <subcellularLocation>
        <location evidence="1 7">Cell outer membrane</location>
        <topology evidence="1 7">Multi-pass membrane protein</topology>
    </subcellularLocation>
</comment>
<accession>A0A0F5JP11</accession>
<protein>
    <submittedName>
        <fullName evidence="11">SusC/RagA family TonB-linked outer membrane protein</fullName>
    </submittedName>
</protein>
<keyword evidence="8" id="KW-0732">Signal</keyword>
<dbReference type="Pfam" id="PF07715">
    <property type="entry name" value="Plug"/>
    <property type="match status" value="1"/>
</dbReference>
<dbReference type="PATRIC" id="fig|927665.4.peg.715"/>
<evidence type="ECO:0000256" key="3">
    <source>
        <dbReference type="ARBA" id="ARBA00022452"/>
    </source>
</evidence>
<keyword evidence="2 7" id="KW-0813">Transport</keyword>
<dbReference type="AlphaFoldDB" id="A0A0F5JP11"/>
<evidence type="ECO:0000256" key="2">
    <source>
        <dbReference type="ARBA" id="ARBA00022448"/>
    </source>
</evidence>
<sequence length="1101" mass="121506">MFKLRRKLIPLLLALFIFNSTYAQSEKIDLSIKNESLRQLIKQIETKTDYSFMLDQTVDQSQKVSVEARQESLDAILKKAFAGKQISYEVVGKQIILKISRNSQSSQSRKISGTVKDQNGESVIGANVSVKGTTIGTITDIDGNFILEVPENVVIQISYIGYITQEISLGNKEHLDVLLKEDLQSLDEIVVIGYGTAKRKDFTGSVSSVKLENSPISLATNTNALESLKGNVTGLDIGATNTAGGTPSMQIRGQNSISGSNDPLVVVDGVIFMGSVNDINPNDIASYDVLKDATSAAAYGSRSANGVIIITTKKGKQGKPVIHFNAKGSMQSWHLKPELMNGEQWLDATSAANGYSDYSFLVPQEELNLNSGKEINWLDEISRTGWTQDYQAAVSGAGDRMNYYLSASYTESGGVIKGDDYERVSVLAKIDTDITSWLQIGLDAAYTRTDYSGLGANIWSATILSPYAMMYRPNGMLEAIPDGTRGRGNPLWGIDDESKKENVDFRDNLRANAYAVVKCPWISGLSYRFNYAGNLNYRKSGDFTHESYNVPVGSYDDDSRYSVATQNSYLSSAGGSMANERTTSYVIDNILNYNQVFGKHSIDLTAVATRDYQKYESQTLSGSDFASNGNTALGLNGLHYASTQKISLNNWKRTNIGYFGRASYSFDDTYYMTASYRRDGSSVFGANNKWGNFWAIGTAWRITNEPFIKGVAFLDDMKIKLSWGKNGNQGLTQYSTLSQVATGHSGGIYYPFGNSGKPSYGINQSTIGNSDLGWETTEAWNMGFESTWLNSRLFVDVDVYFSKTYDQIFSRSIPVMTGFASMYSSMGEVKNRGVEATVRTVNIQNKEFNWTTGLTFWLNRNKLVHLYGEDLDGDGKEDDDIGNGLFIGESIHSIFGYEQDGIVQTDDTEYMKANGVSAGTPKYVDKNNDGVINEKDRSIIGNKAPNFKLNLSNTLQYKNWELYVMIAGVFGGNGYYQAGNTNAYITGGDRKWFASNGLYIPYWTEANPSNKYPSATFTGDSYFLGLQSRAYVRLQDVTLSYTFNQPWVKNMGINNFKMFITGKNLATITGWDGGDPETGSTALSQTYPIMTNVSLGLNLSF</sequence>
<evidence type="ECO:0000259" key="9">
    <source>
        <dbReference type="Pfam" id="PF07660"/>
    </source>
</evidence>
<organism evidence="11 12">
    <name type="scientific">Parabacteroides goldsteinii DSM 19448 = WAL 12034</name>
    <dbReference type="NCBI Taxonomy" id="927665"/>
    <lineage>
        <taxon>Bacteria</taxon>
        <taxon>Pseudomonadati</taxon>
        <taxon>Bacteroidota</taxon>
        <taxon>Bacteroidia</taxon>
        <taxon>Bacteroidales</taxon>
        <taxon>Tannerellaceae</taxon>
        <taxon>Parabacteroides</taxon>
    </lineage>
</organism>
<dbReference type="NCBIfam" id="TIGR04056">
    <property type="entry name" value="OMP_RagA_SusC"/>
    <property type="match status" value="1"/>
</dbReference>
<dbReference type="PROSITE" id="PS52016">
    <property type="entry name" value="TONB_DEPENDENT_REC_3"/>
    <property type="match status" value="1"/>
</dbReference>
<evidence type="ECO:0000256" key="1">
    <source>
        <dbReference type="ARBA" id="ARBA00004571"/>
    </source>
</evidence>
<dbReference type="InterPro" id="IPR039426">
    <property type="entry name" value="TonB-dep_rcpt-like"/>
</dbReference>
<feature type="domain" description="Secretin/TonB short N-terminal" evidence="9">
    <location>
        <begin position="50"/>
        <end position="97"/>
    </location>
</feature>
<keyword evidence="4 7" id="KW-0812">Transmembrane</keyword>
<dbReference type="SUPFAM" id="SSF49464">
    <property type="entry name" value="Carboxypeptidase regulatory domain-like"/>
    <property type="match status" value="1"/>
</dbReference>
<dbReference type="SUPFAM" id="SSF56935">
    <property type="entry name" value="Porins"/>
    <property type="match status" value="1"/>
</dbReference>
<dbReference type="Gene3D" id="2.60.40.1120">
    <property type="entry name" value="Carboxypeptidase-like, regulatory domain"/>
    <property type="match status" value="1"/>
</dbReference>
<evidence type="ECO:0000256" key="6">
    <source>
        <dbReference type="ARBA" id="ARBA00023237"/>
    </source>
</evidence>
<comment type="caution">
    <text evidence="11">The sequence shown here is derived from an EMBL/GenBank/DDBJ whole genome shotgun (WGS) entry which is preliminary data.</text>
</comment>